<dbReference type="PANTHER" id="PTHR21192:SF2">
    <property type="entry name" value="NADH DEHYDROGENASE [UBIQUINONE] 1 ALPHA SUBCOMPLEX ASSEMBLY FACTOR 3"/>
    <property type="match status" value="1"/>
</dbReference>
<evidence type="ECO:0000313" key="1">
    <source>
        <dbReference type="EMBL" id="QGU33308.1"/>
    </source>
</evidence>
<dbReference type="SUPFAM" id="SSF64076">
    <property type="entry name" value="MTH938-like"/>
    <property type="match status" value="1"/>
</dbReference>
<dbReference type="Proteomes" id="UP000426424">
    <property type="component" value="Chromosome"/>
</dbReference>
<dbReference type="Gene3D" id="3.40.1230.10">
    <property type="entry name" value="MTH938-like"/>
    <property type="match status" value="1"/>
</dbReference>
<protein>
    <recommendedName>
        <fullName evidence="3">Xcc1710-like domain-containing protein</fullName>
    </recommendedName>
</protein>
<name>A0A6I6E9Q7_THETI</name>
<dbReference type="AlphaFoldDB" id="A0A6I6E9Q7"/>
<dbReference type="KEGG" id="ttp:E6P07_10150"/>
<dbReference type="CDD" id="cd05560">
    <property type="entry name" value="Xcc1710_like"/>
    <property type="match status" value="1"/>
</dbReference>
<dbReference type="EMBL" id="CP039268">
    <property type="protein sequence ID" value="QGU33308.1"/>
    <property type="molecule type" value="Genomic_DNA"/>
</dbReference>
<evidence type="ECO:0000313" key="2">
    <source>
        <dbReference type="Proteomes" id="UP000426424"/>
    </source>
</evidence>
<dbReference type="InterPro" id="IPR036748">
    <property type="entry name" value="MTH938-like_sf"/>
</dbReference>
<dbReference type="PANTHER" id="PTHR21192">
    <property type="entry name" value="NUCLEAR PROTEIN E3-3"/>
    <property type="match status" value="1"/>
</dbReference>
<organism evidence="1 2">
    <name type="scientific">Thermochromatium tepidum ATCC 43061</name>
    <dbReference type="NCBI Taxonomy" id="316276"/>
    <lineage>
        <taxon>Bacteria</taxon>
        <taxon>Pseudomonadati</taxon>
        <taxon>Pseudomonadota</taxon>
        <taxon>Gammaproteobacteria</taxon>
        <taxon>Chromatiales</taxon>
        <taxon>Chromatiaceae</taxon>
        <taxon>Thermochromatium</taxon>
    </lineage>
</organism>
<dbReference type="Pfam" id="PF04430">
    <property type="entry name" value="DUF498"/>
    <property type="match status" value="1"/>
</dbReference>
<gene>
    <name evidence="1" type="ORF">E6P07_10150</name>
</gene>
<dbReference type="RefSeq" id="WP_153975502.1">
    <property type="nucleotide sequence ID" value="NZ_CP039268.1"/>
</dbReference>
<proteinExistence type="predicted"/>
<dbReference type="OrthoDB" id="9800373at2"/>
<dbReference type="InterPro" id="IPR007523">
    <property type="entry name" value="NDUFAF3/AAMDC"/>
</dbReference>
<accession>A0A6I6E9Q7</accession>
<keyword evidence="2" id="KW-1185">Reference proteome</keyword>
<evidence type="ECO:0008006" key="3">
    <source>
        <dbReference type="Google" id="ProtNLM"/>
    </source>
</evidence>
<reference evidence="1 2" key="1">
    <citation type="submission" date="2019-12" db="EMBL/GenBank/DDBJ databases">
        <title>The complete genome of the thermophilic, anoxygenic phototrophic gammaproteobacterium Thermochromatium tepidum.</title>
        <authorList>
            <person name="Sattley W.M."/>
            <person name="Swingley W.D."/>
            <person name="Burchell B.M."/>
            <person name="Gurbani S.A."/>
            <person name="Kujawa C.M."/>
            <person name="Nuccio D.A."/>
            <person name="Schladweiler J."/>
            <person name="Shaffer K.N."/>
            <person name="Stokes L.M."/>
            <person name="Touchman J.W."/>
            <person name="Blankenship R.E."/>
            <person name="Madigan M.T."/>
        </authorList>
    </citation>
    <scope>NUCLEOTIDE SEQUENCE [LARGE SCALE GENOMIC DNA]</scope>
    <source>
        <strain evidence="1 2">ATCC 43061</strain>
    </source>
</reference>
<sequence length="131" mass="14242">MKFSEADVGNGYLIEGYSAGWISISGRRYTRSLILTPSDILPWGPTQAANLTPLHLEAIAHLSPRVVLIGTGERPVLVDPVLYVNLLERGIGVEVMTTGAACRTYNILMAEGREVVAGLILETSESRHDHD</sequence>